<feature type="transmembrane region" description="Helical" evidence="1">
    <location>
        <begin position="12"/>
        <end position="37"/>
    </location>
</feature>
<evidence type="ECO:0000313" key="3">
    <source>
        <dbReference type="Proteomes" id="UP000000304"/>
    </source>
</evidence>
<dbReference type="AlphaFoldDB" id="B4NV83"/>
<dbReference type="HOGENOM" id="CLU_1788893_0_0_1"/>
<gene>
    <name evidence="2" type="primary">Dsim\GD10733</name>
    <name evidence="2" type="ORF">Dsim_GD10733</name>
</gene>
<keyword evidence="1" id="KW-0812">Transmembrane</keyword>
<dbReference type="Proteomes" id="UP000000304">
    <property type="component" value="Unassembled WGS sequence"/>
</dbReference>
<feature type="transmembrane region" description="Helical" evidence="1">
    <location>
        <begin position="90"/>
        <end position="113"/>
    </location>
</feature>
<proteinExistence type="predicted"/>
<feature type="transmembrane region" description="Helical" evidence="1">
    <location>
        <begin position="57"/>
        <end position="78"/>
    </location>
</feature>
<dbReference type="EMBL" id="CH986494">
    <property type="protein sequence ID" value="EDX15959.1"/>
    <property type="molecule type" value="Genomic_DNA"/>
</dbReference>
<sequence>MSRQSEKVSIGQILIQFLIILGLHVVGLLLSICLPLLMAVLFDAGDRSLTYFTSNWLVFGLYVCPAIIGLVLPLTLYFTLLPNDKLSHPYLIQMSLHAEFVVLALLILILTAIGTRSQYLCLISLIFYGGAVLINLISTLHDRGK</sequence>
<dbReference type="STRING" id="7240.B4NV83"/>
<name>B4NV83_DROSI</name>
<reference evidence="2 3" key="1">
    <citation type="journal article" date="2007" name="Nature">
        <title>Evolution of genes and genomes on the Drosophila phylogeny.</title>
        <authorList>
            <consortium name="Drosophila 12 Genomes Consortium"/>
            <person name="Clark A.G."/>
            <person name="Eisen M.B."/>
            <person name="Smith D.R."/>
            <person name="Bergman C.M."/>
            <person name="Oliver B."/>
            <person name="Markow T.A."/>
            <person name="Kaufman T.C."/>
            <person name="Kellis M."/>
            <person name="Gelbart W."/>
            <person name="Iyer V.N."/>
            <person name="Pollard D.A."/>
            <person name="Sackton T.B."/>
            <person name="Larracuente A.M."/>
            <person name="Singh N.D."/>
            <person name="Abad J.P."/>
            <person name="Abt D.N."/>
            <person name="Adryan B."/>
            <person name="Aguade M."/>
            <person name="Akashi H."/>
            <person name="Anderson W.W."/>
            <person name="Aquadro C.F."/>
            <person name="Ardell D.H."/>
            <person name="Arguello R."/>
            <person name="Artieri C.G."/>
            <person name="Barbash D.A."/>
            <person name="Barker D."/>
            <person name="Barsanti P."/>
            <person name="Batterham P."/>
            <person name="Batzoglou S."/>
            <person name="Begun D."/>
            <person name="Bhutkar A."/>
            <person name="Blanco E."/>
            <person name="Bosak S.A."/>
            <person name="Bradley R.K."/>
            <person name="Brand A.D."/>
            <person name="Brent M.R."/>
            <person name="Brooks A.N."/>
            <person name="Brown R.H."/>
            <person name="Butlin R.K."/>
            <person name="Caggese C."/>
            <person name="Calvi B.R."/>
            <person name="Bernardo de Carvalho A."/>
            <person name="Caspi A."/>
            <person name="Castrezana S."/>
            <person name="Celniker S.E."/>
            <person name="Chang J.L."/>
            <person name="Chapple C."/>
            <person name="Chatterji S."/>
            <person name="Chinwalla A."/>
            <person name="Civetta A."/>
            <person name="Clifton S.W."/>
            <person name="Comeron J.M."/>
            <person name="Costello J.C."/>
            <person name="Coyne J.A."/>
            <person name="Daub J."/>
            <person name="David R.G."/>
            <person name="Delcher A.L."/>
            <person name="Delehaunty K."/>
            <person name="Do C.B."/>
            <person name="Ebling H."/>
            <person name="Edwards K."/>
            <person name="Eickbush T."/>
            <person name="Evans J.D."/>
            <person name="Filipski A."/>
            <person name="Findeiss S."/>
            <person name="Freyhult E."/>
            <person name="Fulton L."/>
            <person name="Fulton R."/>
            <person name="Garcia A.C."/>
            <person name="Gardiner A."/>
            <person name="Garfield D.A."/>
            <person name="Garvin B.E."/>
            <person name="Gibson G."/>
            <person name="Gilbert D."/>
            <person name="Gnerre S."/>
            <person name="Godfrey J."/>
            <person name="Good R."/>
            <person name="Gotea V."/>
            <person name="Gravely B."/>
            <person name="Greenberg A.J."/>
            <person name="Griffiths-Jones S."/>
            <person name="Gross S."/>
            <person name="Guigo R."/>
            <person name="Gustafson E.A."/>
            <person name="Haerty W."/>
            <person name="Hahn M.W."/>
            <person name="Halligan D.L."/>
            <person name="Halpern A.L."/>
            <person name="Halter G.M."/>
            <person name="Han M.V."/>
            <person name="Heger A."/>
            <person name="Hillier L."/>
            <person name="Hinrichs A.S."/>
            <person name="Holmes I."/>
            <person name="Hoskins R.A."/>
            <person name="Hubisz M.J."/>
            <person name="Hultmark D."/>
            <person name="Huntley M.A."/>
            <person name="Jaffe D.B."/>
            <person name="Jagadeeshan S."/>
            <person name="Jeck W.R."/>
            <person name="Johnson J."/>
            <person name="Jones C.D."/>
            <person name="Jordan W.C."/>
            <person name="Karpen G.H."/>
            <person name="Kataoka E."/>
            <person name="Keightley P.D."/>
            <person name="Kheradpour P."/>
            <person name="Kirkness E.F."/>
            <person name="Koerich L.B."/>
            <person name="Kristiansen K."/>
            <person name="Kudrna D."/>
            <person name="Kulathinal R.J."/>
            <person name="Kumar S."/>
            <person name="Kwok R."/>
            <person name="Lander E."/>
            <person name="Langley C.H."/>
            <person name="Lapoint R."/>
            <person name="Lazzaro B.P."/>
            <person name="Lee S.J."/>
            <person name="Levesque L."/>
            <person name="Li R."/>
            <person name="Lin C.F."/>
            <person name="Lin M.F."/>
            <person name="Lindblad-Toh K."/>
            <person name="Llopart A."/>
            <person name="Long M."/>
            <person name="Low L."/>
            <person name="Lozovsky E."/>
            <person name="Lu J."/>
            <person name="Luo M."/>
            <person name="Machado C.A."/>
            <person name="Makalowski W."/>
            <person name="Marzo M."/>
            <person name="Matsuda M."/>
            <person name="Matzkin L."/>
            <person name="McAllister B."/>
            <person name="McBride C.S."/>
            <person name="McKernan B."/>
            <person name="McKernan K."/>
            <person name="Mendez-Lago M."/>
            <person name="Minx P."/>
            <person name="Mollenhauer M.U."/>
            <person name="Montooth K."/>
            <person name="Mount S.M."/>
            <person name="Mu X."/>
            <person name="Myers E."/>
            <person name="Negre B."/>
            <person name="Newfeld S."/>
            <person name="Nielsen R."/>
            <person name="Noor M.A."/>
            <person name="O'Grady P."/>
            <person name="Pachter L."/>
            <person name="Papaceit M."/>
            <person name="Parisi M.J."/>
            <person name="Parisi M."/>
            <person name="Parts L."/>
            <person name="Pedersen J.S."/>
            <person name="Pesole G."/>
            <person name="Phillippy A.M."/>
            <person name="Ponting C.P."/>
            <person name="Pop M."/>
            <person name="Porcelli D."/>
            <person name="Powell J.R."/>
            <person name="Prohaska S."/>
            <person name="Pruitt K."/>
            <person name="Puig M."/>
            <person name="Quesneville H."/>
            <person name="Ram K.R."/>
            <person name="Rand D."/>
            <person name="Rasmussen M.D."/>
            <person name="Reed L.K."/>
            <person name="Reenan R."/>
            <person name="Reily A."/>
            <person name="Remington K.A."/>
            <person name="Rieger T.T."/>
            <person name="Ritchie M.G."/>
            <person name="Robin C."/>
            <person name="Rogers Y.H."/>
            <person name="Rohde C."/>
            <person name="Rozas J."/>
            <person name="Rubenfield M.J."/>
            <person name="Ruiz A."/>
            <person name="Russo S."/>
            <person name="Salzberg S.L."/>
            <person name="Sanchez-Gracia A."/>
            <person name="Saranga D.J."/>
            <person name="Sato H."/>
            <person name="Schaeffer S.W."/>
            <person name="Schatz M.C."/>
            <person name="Schlenke T."/>
            <person name="Schwartz R."/>
            <person name="Segarra C."/>
            <person name="Singh R.S."/>
            <person name="Sirot L."/>
            <person name="Sirota M."/>
            <person name="Sisneros N.B."/>
            <person name="Smith C.D."/>
            <person name="Smith T.F."/>
            <person name="Spieth J."/>
            <person name="Stage D.E."/>
            <person name="Stark A."/>
            <person name="Stephan W."/>
            <person name="Strausberg R.L."/>
            <person name="Strempel S."/>
            <person name="Sturgill D."/>
            <person name="Sutton G."/>
            <person name="Sutton G.G."/>
            <person name="Tao W."/>
            <person name="Teichmann S."/>
            <person name="Tobari Y.N."/>
            <person name="Tomimura Y."/>
            <person name="Tsolas J.M."/>
            <person name="Valente V.L."/>
            <person name="Venter E."/>
            <person name="Venter J.C."/>
            <person name="Vicario S."/>
            <person name="Vieira F.G."/>
            <person name="Vilella A.J."/>
            <person name="Villasante A."/>
            <person name="Walenz B."/>
            <person name="Wang J."/>
            <person name="Wasserman M."/>
            <person name="Watts T."/>
            <person name="Wilson D."/>
            <person name="Wilson R.K."/>
            <person name="Wing R.A."/>
            <person name="Wolfner M.F."/>
            <person name="Wong A."/>
            <person name="Wong G.K."/>
            <person name="Wu C.I."/>
            <person name="Wu G."/>
            <person name="Yamamoto D."/>
            <person name="Yang H.P."/>
            <person name="Yang S.P."/>
            <person name="Yorke J.A."/>
            <person name="Yoshida K."/>
            <person name="Zdobnov E."/>
            <person name="Zhang P."/>
            <person name="Zhang Y."/>
            <person name="Zimin A.V."/>
            <person name="Baldwin J."/>
            <person name="Abdouelleil A."/>
            <person name="Abdulkadir J."/>
            <person name="Abebe A."/>
            <person name="Abera B."/>
            <person name="Abreu J."/>
            <person name="Acer S.C."/>
            <person name="Aftuck L."/>
            <person name="Alexander A."/>
            <person name="An P."/>
            <person name="Anderson E."/>
            <person name="Anderson S."/>
            <person name="Arachi H."/>
            <person name="Azer M."/>
            <person name="Bachantsang P."/>
            <person name="Barry A."/>
            <person name="Bayul T."/>
            <person name="Berlin A."/>
            <person name="Bessette D."/>
            <person name="Bloom T."/>
            <person name="Blye J."/>
            <person name="Boguslavskiy L."/>
            <person name="Bonnet C."/>
            <person name="Boukhgalter B."/>
            <person name="Bourzgui I."/>
            <person name="Brown A."/>
            <person name="Cahill P."/>
            <person name="Channer S."/>
            <person name="Cheshatsang Y."/>
            <person name="Chuda L."/>
            <person name="Citroen M."/>
            <person name="Collymore A."/>
            <person name="Cooke P."/>
            <person name="Costello M."/>
            <person name="D'Aco K."/>
            <person name="Daza R."/>
            <person name="De Haan G."/>
            <person name="DeGray S."/>
            <person name="DeMaso C."/>
            <person name="Dhargay N."/>
            <person name="Dooley K."/>
            <person name="Dooley E."/>
            <person name="Doricent M."/>
            <person name="Dorje P."/>
            <person name="Dorjee K."/>
            <person name="Dupes A."/>
            <person name="Elong R."/>
            <person name="Falk J."/>
            <person name="Farina A."/>
            <person name="Faro S."/>
            <person name="Ferguson D."/>
            <person name="Fisher S."/>
            <person name="Foley C.D."/>
            <person name="Franke A."/>
            <person name="Friedrich D."/>
            <person name="Gadbois L."/>
            <person name="Gearin G."/>
            <person name="Gearin C.R."/>
            <person name="Giannoukos G."/>
            <person name="Goode T."/>
            <person name="Graham J."/>
            <person name="Grandbois E."/>
            <person name="Grewal S."/>
            <person name="Gyaltsen K."/>
            <person name="Hafez N."/>
            <person name="Hagos B."/>
            <person name="Hall J."/>
            <person name="Henson C."/>
            <person name="Hollinger A."/>
            <person name="Honan T."/>
            <person name="Huard M.D."/>
            <person name="Hughes L."/>
            <person name="Hurhula B."/>
            <person name="Husby M.E."/>
            <person name="Kamat A."/>
            <person name="Kanga B."/>
            <person name="Kashin S."/>
            <person name="Khazanovich D."/>
            <person name="Kisner P."/>
            <person name="Lance K."/>
            <person name="Lara M."/>
            <person name="Lee W."/>
            <person name="Lennon N."/>
            <person name="Letendre F."/>
            <person name="LeVine R."/>
            <person name="Lipovsky A."/>
            <person name="Liu X."/>
            <person name="Liu J."/>
            <person name="Liu S."/>
            <person name="Lokyitsang T."/>
            <person name="Lokyitsang Y."/>
            <person name="Lubonja R."/>
            <person name="Lui A."/>
            <person name="MacDonald P."/>
            <person name="Magnisalis V."/>
            <person name="Maru K."/>
            <person name="Matthews C."/>
            <person name="McCusker W."/>
            <person name="McDonough S."/>
            <person name="Mehta T."/>
            <person name="Meldrim J."/>
            <person name="Meneus L."/>
            <person name="Mihai O."/>
            <person name="Mihalev A."/>
            <person name="Mihova T."/>
            <person name="Mittelman R."/>
            <person name="Mlenga V."/>
            <person name="Montmayeur A."/>
            <person name="Mulrain L."/>
            <person name="Navidi A."/>
            <person name="Naylor J."/>
            <person name="Negash T."/>
            <person name="Nguyen T."/>
            <person name="Nguyen N."/>
            <person name="Nicol R."/>
            <person name="Norbu C."/>
            <person name="Norbu N."/>
            <person name="Novod N."/>
            <person name="O'Neill B."/>
            <person name="Osman S."/>
            <person name="Markiewicz E."/>
            <person name="Oyono O.L."/>
            <person name="Patti C."/>
            <person name="Phunkhang P."/>
            <person name="Pierre F."/>
            <person name="Priest M."/>
            <person name="Raghuraman S."/>
            <person name="Rege F."/>
            <person name="Reyes R."/>
            <person name="Rise C."/>
            <person name="Rogov P."/>
            <person name="Ross K."/>
            <person name="Ryan E."/>
            <person name="Settipalli S."/>
            <person name="Shea T."/>
            <person name="Sherpa N."/>
            <person name="Shi L."/>
            <person name="Shih D."/>
            <person name="Sparrow T."/>
            <person name="Spaulding J."/>
            <person name="Stalker J."/>
            <person name="Stange-Thomann N."/>
            <person name="Stavropoulos S."/>
            <person name="Stone C."/>
            <person name="Strader C."/>
            <person name="Tesfaye S."/>
            <person name="Thomson T."/>
            <person name="Thoulutsang Y."/>
            <person name="Thoulutsang D."/>
            <person name="Topham K."/>
            <person name="Topping I."/>
            <person name="Tsamla T."/>
            <person name="Vassiliev H."/>
            <person name="Vo A."/>
            <person name="Wangchuk T."/>
            <person name="Wangdi T."/>
            <person name="Weiand M."/>
            <person name="Wilkinson J."/>
            <person name="Wilson A."/>
            <person name="Yadav S."/>
            <person name="Young G."/>
            <person name="Yu Q."/>
            <person name="Zembek L."/>
            <person name="Zhong D."/>
            <person name="Zimmer A."/>
            <person name="Zwirko Z."/>
            <person name="Jaffe D.B."/>
            <person name="Alvarez P."/>
            <person name="Brockman W."/>
            <person name="Butler J."/>
            <person name="Chin C."/>
            <person name="Gnerre S."/>
            <person name="Grabherr M."/>
            <person name="Kleber M."/>
            <person name="Mauceli E."/>
            <person name="MacCallum I."/>
        </authorList>
    </citation>
    <scope>NUCLEOTIDE SEQUENCE [LARGE SCALE GENOMIC DNA]</scope>
    <source>
        <strain evidence="3">white501</strain>
    </source>
</reference>
<keyword evidence="3" id="KW-1185">Reference proteome</keyword>
<evidence type="ECO:0000313" key="2">
    <source>
        <dbReference type="EMBL" id="EDX15959.1"/>
    </source>
</evidence>
<evidence type="ECO:0000256" key="1">
    <source>
        <dbReference type="SAM" id="Phobius"/>
    </source>
</evidence>
<organism evidence="2 3">
    <name type="scientific">Drosophila simulans</name>
    <name type="common">Fruit fly</name>
    <dbReference type="NCBI Taxonomy" id="7240"/>
    <lineage>
        <taxon>Eukaryota</taxon>
        <taxon>Metazoa</taxon>
        <taxon>Ecdysozoa</taxon>
        <taxon>Arthropoda</taxon>
        <taxon>Hexapoda</taxon>
        <taxon>Insecta</taxon>
        <taxon>Pterygota</taxon>
        <taxon>Neoptera</taxon>
        <taxon>Endopterygota</taxon>
        <taxon>Diptera</taxon>
        <taxon>Brachycera</taxon>
        <taxon>Muscomorpha</taxon>
        <taxon>Ephydroidea</taxon>
        <taxon>Drosophilidae</taxon>
        <taxon>Drosophila</taxon>
        <taxon>Sophophora</taxon>
    </lineage>
</organism>
<feature type="transmembrane region" description="Helical" evidence="1">
    <location>
        <begin position="119"/>
        <end position="140"/>
    </location>
</feature>
<keyword evidence="1" id="KW-0472">Membrane</keyword>
<accession>B4NV83</accession>
<keyword evidence="1" id="KW-1133">Transmembrane helix</keyword>
<protein>
    <submittedName>
        <fullName evidence="2">GD10733</fullName>
    </submittedName>
</protein>